<organism evidence="2 3">
    <name type="scientific">Pseudomonas donghuensis</name>
    <dbReference type="NCBI Taxonomy" id="1163398"/>
    <lineage>
        <taxon>Bacteria</taxon>
        <taxon>Pseudomonadati</taxon>
        <taxon>Pseudomonadota</taxon>
        <taxon>Gammaproteobacteria</taxon>
        <taxon>Pseudomonadales</taxon>
        <taxon>Pseudomonadaceae</taxon>
        <taxon>Pseudomonas</taxon>
    </lineage>
</organism>
<dbReference type="RefSeq" id="WP_036994560.1">
    <property type="nucleotide sequence ID" value="NZ_CP071706.1"/>
</dbReference>
<feature type="transmembrane region" description="Helical" evidence="1">
    <location>
        <begin position="6"/>
        <end position="26"/>
    </location>
</feature>
<name>A0AAP0SHX8_9PSED</name>
<accession>A0AAP0SHX8</accession>
<dbReference type="GeneID" id="98282648"/>
<evidence type="ECO:0000256" key="1">
    <source>
        <dbReference type="SAM" id="Phobius"/>
    </source>
</evidence>
<dbReference type="EMBL" id="CP071706">
    <property type="protein sequence ID" value="KDO00819.1"/>
    <property type="molecule type" value="Genomic_DNA"/>
</dbReference>
<gene>
    <name evidence="2" type="ORF">BV82_1273</name>
</gene>
<evidence type="ECO:0000313" key="2">
    <source>
        <dbReference type="EMBL" id="KDO00819.1"/>
    </source>
</evidence>
<keyword evidence="1" id="KW-0472">Membrane</keyword>
<proteinExistence type="predicted"/>
<dbReference type="Proteomes" id="UP000027121">
    <property type="component" value="Chromosome"/>
</dbReference>
<keyword evidence="1" id="KW-1133">Transmembrane helix</keyword>
<protein>
    <submittedName>
        <fullName evidence="2">Uncharacterized protein</fullName>
    </submittedName>
</protein>
<reference evidence="2 3" key="1">
    <citation type="journal article" date="2014" name="Genome Announc.">
        <title>Genome Sequence of Pseudomonas sp. Strain P482, a Tomato Rhizosphere Isolate with Broad-Spectrum Antimicrobial Activity.</title>
        <authorList>
            <person name="Krzyzanowska D.M."/>
            <person name="Ossowicki A."/>
            <person name="Jafra S."/>
        </authorList>
    </citation>
    <scope>NUCLEOTIDE SEQUENCE [LARGE SCALE GENOMIC DNA]</scope>
    <source>
        <strain evidence="2 3">P482</strain>
    </source>
</reference>
<evidence type="ECO:0000313" key="3">
    <source>
        <dbReference type="Proteomes" id="UP000027121"/>
    </source>
</evidence>
<reference evidence="2 3" key="2">
    <citation type="journal article" date="2016" name="Front. Microbiol.">
        <title>When Genome-Based Approach Meets the 'Old but Good': Revealing Genes Involved in the Antibacterial Activity of Pseudomonas sp. P482 against Soft Rot Pathogens.</title>
        <authorList>
            <person name="Krzyzanowska D.M."/>
            <person name="Ossowicki A."/>
            <person name="Rajewska M."/>
            <person name="Maciag T."/>
            <person name="Jablonska M."/>
            <person name="Obuchowski M."/>
            <person name="Heeb S."/>
            <person name="Jafra S."/>
        </authorList>
    </citation>
    <scope>NUCLEOTIDE SEQUENCE [LARGE SCALE GENOMIC DNA]</scope>
    <source>
        <strain evidence="2 3">P482</strain>
    </source>
</reference>
<sequence length="134" mass="14955">MTQEQIIALVVICAFVIGLFTYAYIIGMRQGIVRGSARTFADQEKTISKFEASLQFLRDDHGRLAAHCKKLQDASAFKDHHTHLQQIAETLRIAAETFSAFKTGKKLERDARTLRNHALAMAALIAPIEQEQAA</sequence>
<dbReference type="AlphaFoldDB" id="A0AAP0SHX8"/>
<keyword evidence="1" id="KW-0812">Transmembrane</keyword>
<dbReference type="KEGG" id="pdw:BV82_1273"/>
<keyword evidence="3" id="KW-1185">Reference proteome</keyword>